<gene>
    <name evidence="1" type="ORF">K3174_16315</name>
</gene>
<dbReference type="Proteomes" id="UP000755104">
    <property type="component" value="Unassembled WGS sequence"/>
</dbReference>
<dbReference type="EMBL" id="JAIGNO010000020">
    <property type="protein sequence ID" value="MBX7484094.1"/>
    <property type="molecule type" value="Genomic_DNA"/>
</dbReference>
<comment type="caution">
    <text evidence="1">The sequence shown here is derived from an EMBL/GenBank/DDBJ whole genome shotgun (WGS) entry which is preliminary data.</text>
</comment>
<reference evidence="1 2" key="1">
    <citation type="submission" date="2021-08" db="EMBL/GenBank/DDBJ databases">
        <title>Comparative Genomics Analysis of the Genus Qipengyuania Reveals Extensive Genetic Diversity and Metabolic Versatility, Including the Description of Fifteen Novel Species.</title>
        <authorList>
            <person name="Liu Y."/>
        </authorList>
    </citation>
    <scope>NUCLEOTIDE SEQUENCE [LARGE SCALE GENOMIC DNA]</scope>
    <source>
        <strain evidence="1 2">6D47A</strain>
    </source>
</reference>
<organism evidence="1 2">
    <name type="scientific">Qipengyuania qiaonensis</name>
    <dbReference type="NCBI Taxonomy" id="2867240"/>
    <lineage>
        <taxon>Bacteria</taxon>
        <taxon>Pseudomonadati</taxon>
        <taxon>Pseudomonadota</taxon>
        <taxon>Alphaproteobacteria</taxon>
        <taxon>Sphingomonadales</taxon>
        <taxon>Erythrobacteraceae</taxon>
        <taxon>Qipengyuania</taxon>
    </lineage>
</organism>
<proteinExistence type="predicted"/>
<keyword evidence="2" id="KW-1185">Reference proteome</keyword>
<name>A0ABS7JE18_9SPHN</name>
<dbReference type="RefSeq" id="WP_221560502.1">
    <property type="nucleotide sequence ID" value="NZ_JAIGNO010000020.1"/>
</dbReference>
<protein>
    <submittedName>
        <fullName evidence="1">Uncharacterized protein</fullName>
    </submittedName>
</protein>
<evidence type="ECO:0000313" key="2">
    <source>
        <dbReference type="Proteomes" id="UP000755104"/>
    </source>
</evidence>
<accession>A0ABS7JE18</accession>
<sequence>MLLRHAERTELHFRALAAEEDRNIGTCAAFFATRCLGVGVGFARRAITTA</sequence>
<evidence type="ECO:0000313" key="1">
    <source>
        <dbReference type="EMBL" id="MBX7484094.1"/>
    </source>
</evidence>